<protein>
    <submittedName>
        <fullName evidence="1">Uncharacterized protein</fullName>
    </submittedName>
</protein>
<dbReference type="PATRIC" id="fig|158899.10.peg.373"/>
<dbReference type="AlphaFoldDB" id="A0A127P5Z5"/>
<accession>A0A127P5Z5</accession>
<dbReference type="EMBL" id="CP013232">
    <property type="protein sequence ID" value="AMO93104.1"/>
    <property type="molecule type" value="Genomic_DNA"/>
</dbReference>
<evidence type="ECO:0000313" key="1">
    <source>
        <dbReference type="EMBL" id="AMO93104.1"/>
    </source>
</evidence>
<gene>
    <name evidence="1" type="ORF">CFter6_0373</name>
</gene>
<organism evidence="1">
    <name type="scientific">Collimonas fungivorans</name>
    <dbReference type="NCBI Taxonomy" id="158899"/>
    <lineage>
        <taxon>Bacteria</taxon>
        <taxon>Pseudomonadati</taxon>
        <taxon>Pseudomonadota</taxon>
        <taxon>Betaproteobacteria</taxon>
        <taxon>Burkholderiales</taxon>
        <taxon>Oxalobacteraceae</taxon>
        <taxon>Collimonas</taxon>
    </lineage>
</organism>
<reference evidence="1 2" key="1">
    <citation type="submission" date="2015-11" db="EMBL/GenBank/DDBJ databases">
        <title>Exploring the genomic traits of fungus-feeding bacterial genus Collimonas.</title>
        <authorList>
            <person name="Song C."/>
            <person name="Schmidt R."/>
            <person name="de Jager V."/>
            <person name="Krzyzanowska D."/>
            <person name="Jongedijk E."/>
            <person name="Cankar K."/>
            <person name="Beekwilder J."/>
            <person name="van Veen A."/>
            <person name="de Boer W."/>
            <person name="van Veen J.A."/>
            <person name="Garbeva P."/>
        </authorList>
    </citation>
    <scope>NUCLEOTIDE SEQUENCE [LARGE SCALE GENOMIC DNA]</scope>
    <source>
        <strain evidence="1 2">Ter6</strain>
    </source>
</reference>
<proteinExistence type="predicted"/>
<evidence type="ECO:0000313" key="2">
    <source>
        <dbReference type="Proteomes" id="UP000072421"/>
    </source>
</evidence>
<sequence>MSSCQRDPVKYLARYGQIERHHAMKRDDGNSMGALLFNGHA</sequence>
<name>A0A127P5Z5_9BURK</name>
<dbReference type="Proteomes" id="UP000072421">
    <property type="component" value="Chromosome"/>
</dbReference>